<dbReference type="InterPro" id="IPR008271">
    <property type="entry name" value="Ser/Thr_kinase_AS"/>
</dbReference>
<dbReference type="InterPro" id="IPR001002">
    <property type="entry name" value="Chitin-bd_1"/>
</dbReference>
<keyword evidence="3" id="KW-0067">ATP-binding</keyword>
<dbReference type="Gene3D" id="3.30.200.20">
    <property type="entry name" value="Phosphorylase Kinase, domain 1"/>
    <property type="match status" value="2"/>
</dbReference>
<dbReference type="SMART" id="SM00270">
    <property type="entry name" value="ChtBD1"/>
    <property type="match status" value="3"/>
</dbReference>
<proteinExistence type="predicted"/>
<feature type="region of interest" description="Disordered" evidence="5">
    <location>
        <begin position="919"/>
        <end position="960"/>
    </location>
</feature>
<evidence type="ECO:0000313" key="9">
    <source>
        <dbReference type="EMBL" id="KAG2488250.1"/>
    </source>
</evidence>
<feature type="domain" description="Protein kinase" evidence="6">
    <location>
        <begin position="962"/>
        <end position="1288"/>
    </location>
</feature>
<dbReference type="InterPro" id="IPR000719">
    <property type="entry name" value="Prot_kinase_dom"/>
</dbReference>
<dbReference type="InterPro" id="IPR029070">
    <property type="entry name" value="Chitinase_insertion_sf"/>
</dbReference>
<feature type="compositionally biased region" description="Pro residues" evidence="5">
    <location>
        <begin position="305"/>
        <end position="319"/>
    </location>
</feature>
<dbReference type="GO" id="GO:0005975">
    <property type="term" value="P:carbohydrate metabolic process"/>
    <property type="evidence" value="ECO:0007669"/>
    <property type="project" value="InterPro"/>
</dbReference>
<evidence type="ECO:0000259" key="6">
    <source>
        <dbReference type="PROSITE" id="PS50011"/>
    </source>
</evidence>
<dbReference type="PROSITE" id="PS00026">
    <property type="entry name" value="CHIT_BIND_I_1"/>
    <property type="match status" value="2"/>
</dbReference>
<dbReference type="PROSITE" id="PS50011">
    <property type="entry name" value="PROTEIN_KINASE_DOM"/>
    <property type="match status" value="2"/>
</dbReference>
<evidence type="ECO:0000313" key="10">
    <source>
        <dbReference type="Proteomes" id="UP000612055"/>
    </source>
</evidence>
<comment type="caution">
    <text evidence="4">Lacks conserved residue(s) required for the propagation of feature annotation.</text>
</comment>
<dbReference type="Gene3D" id="3.10.50.10">
    <property type="match status" value="1"/>
</dbReference>
<organism evidence="9 10">
    <name type="scientific">Edaphochlamys debaryana</name>
    <dbReference type="NCBI Taxonomy" id="47281"/>
    <lineage>
        <taxon>Eukaryota</taxon>
        <taxon>Viridiplantae</taxon>
        <taxon>Chlorophyta</taxon>
        <taxon>core chlorophytes</taxon>
        <taxon>Chlorophyceae</taxon>
        <taxon>CS clade</taxon>
        <taxon>Chlamydomonadales</taxon>
        <taxon>Chlamydomonadales incertae sedis</taxon>
        <taxon>Edaphochlamys</taxon>
    </lineage>
</organism>
<feature type="region of interest" description="Disordered" evidence="5">
    <location>
        <begin position="773"/>
        <end position="804"/>
    </location>
</feature>
<feature type="region of interest" description="Disordered" evidence="5">
    <location>
        <begin position="1387"/>
        <end position="1408"/>
    </location>
</feature>
<evidence type="ECO:0000259" key="7">
    <source>
        <dbReference type="PROSITE" id="PS50941"/>
    </source>
</evidence>
<comment type="caution">
    <text evidence="9">The sequence shown here is derived from an EMBL/GenBank/DDBJ whole genome shotgun (WGS) entry which is preliminary data.</text>
</comment>
<feature type="region of interest" description="Disordered" evidence="5">
    <location>
        <begin position="2457"/>
        <end position="2505"/>
    </location>
</feature>
<evidence type="ECO:0008006" key="11">
    <source>
        <dbReference type="Google" id="ProtNLM"/>
    </source>
</evidence>
<feature type="region of interest" description="Disordered" evidence="5">
    <location>
        <begin position="302"/>
        <end position="342"/>
    </location>
</feature>
<dbReference type="SMART" id="SM00636">
    <property type="entry name" value="Glyco_18"/>
    <property type="match status" value="1"/>
</dbReference>
<dbReference type="InterPro" id="IPR011009">
    <property type="entry name" value="Kinase-like_dom_sf"/>
</dbReference>
<dbReference type="SUPFAM" id="SSF56112">
    <property type="entry name" value="Protein kinase-like (PK-like)"/>
    <property type="match status" value="2"/>
</dbReference>
<evidence type="ECO:0000256" key="4">
    <source>
        <dbReference type="PROSITE-ProRule" id="PRU00261"/>
    </source>
</evidence>
<feature type="domain" description="Chitin-binding type-1" evidence="7">
    <location>
        <begin position="2356"/>
        <end position="2400"/>
    </location>
</feature>
<dbReference type="SUPFAM" id="SSF51445">
    <property type="entry name" value="(Trans)glycosidases"/>
    <property type="match status" value="1"/>
</dbReference>
<dbReference type="Gene3D" id="3.30.60.10">
    <property type="entry name" value="Endochitinase-like"/>
    <property type="match status" value="3"/>
</dbReference>
<feature type="region of interest" description="Disordered" evidence="5">
    <location>
        <begin position="1779"/>
        <end position="1839"/>
    </location>
</feature>
<evidence type="ECO:0000256" key="2">
    <source>
        <dbReference type="ARBA" id="ARBA00022741"/>
    </source>
</evidence>
<keyword evidence="4" id="KW-1015">Disulfide bond</keyword>
<evidence type="ECO:0000256" key="1">
    <source>
        <dbReference type="ARBA" id="ARBA00022669"/>
    </source>
</evidence>
<dbReference type="GO" id="GO:0004672">
    <property type="term" value="F:protein kinase activity"/>
    <property type="evidence" value="ECO:0007669"/>
    <property type="project" value="InterPro"/>
</dbReference>
<dbReference type="Pfam" id="PF00704">
    <property type="entry name" value="Glyco_hydro_18"/>
    <property type="match status" value="1"/>
</dbReference>
<sequence length="2505" mass="255589">MPICAGITPPQVQRLAVRELRVLASLPPHPNVVQLLSSFRSGSGRPYMAFERMGRDLEQEMARYPGHRLPPALLRAVAWQLLGALEHCHSHGVIHRDVKPSNVLIDTREGDSGEPTPVVKLCDFGLARWLPGADPESRGLAGRREPAAVAEASVRPASHGEPLSSYVVSRWYRAPELLVGNRLYGTPVDVWAAGCTLAELATGQTLFPGSSESDQLWIMVRALGPVPRGAHKASGGSGSSRAGCAPPSVSIPAGRALATRLGPLVDPGLLQVIGRCLTMDPALRPTAAQLRSLPYFHGLSEPAACTPPAPRLPEPPTGPPSSGLQSPRAHLHTAPAASKLPSHASSVAAVSPAAAADMLPAAPLPLPSRSLHPASSAARWRRDSTVRRATNSTVGTLKTTAPAAAPCGEGSPRMVAGAPVATQLSRSLSCAPGGALRSTGSIVPAVLRTAASCDAAGAGVREAPPSPSSSAQLVPHAAAASRHQLPPPPRLLDTAPAEICDAAARSAARAETTALDCAECTNTAISDVGLLTSSALYGRGSTHVSRSCTVVIDTLASPGITASRPPRTPPASPGQEHGQMLPSLRLDQGLPLHSPAAASAVAPTRSDVSWGPAVPCALALLRGTQQAQGMVAFGASSAGGEGTADATALVGRRASTAVLARLSIPGHAPTTTAVAPPPAADAASGPISPADSASPRAPRSSGAAGWAAGLLRRLGACQAAAPRCVAPLPPPSPPPRHGLCADVSDVSAHVGKHSTLAPPLQRNPSASVTLPAVASRGDRSQPPPAAASAANGAPSHLPAVPGAAHGGSLHGRIYLTAPLESPSTGAARGDLLTAAGQHAPPPPRAAAAAATTCGPLRNTLRRDPSAMDGKAPPKPISLAAWLAANSVDQPAPAERATEAGRSAWLLPPAVSTSAGVELTGASSGTVDDDDNVQQQARRTAARQGGRVTMSSTQEPGGGPEDYMPLRQLGEGGSTILYEAVHRPTGRVVLLKRFMDAHTDRECERELRVLASLPPHPNVVQLLSSFRSGSGRLYMAFEHLRGDLEQEMGRYPGHRLPPALLRAVAWQLLGALEHCHSHGVVHRDVKPSNVLIDTREGDGGEKGLVVKLRDFSLAQWLPGADPESCGLAGRREPAGVSEASEAALSCGEPMSGYIGSRWYRAPELLMGEPCHGAAADVWALGCTLAEAATGRTLFPGSTDSDQLAEIVRVLGPKAQGPQGLTSSTGVSRRTLASGVSTARSRRRQCPYRALGPKLGAGADPNLVQLIAECVTMDPAHRPTATQLRKLSYFEGLSTDPLSEGVTRSLYPATSGGRLREAVERVACAARAEALLAVPLQDRSTMVTANAALVAARLSRSLSRAPCSVGRSRSVKSQAGIAQSTPCIFSSDPAATDAAGNSDRQAGPPTLLHRGKRRSSYLLEALLGTTGSGTAADSRRTSSAAYAASASSVGTTSPGAGSEALTSCVLSLQLGRTSGGGAPSEHGARPPALASPLIPQHRRLAATEDGLKLSCKGSGSRGRATLRFAEPPADSPSWESGRLAGCSLAGGSYGSAAGSVSLSAGDRSAASAAASPLVRGPGCSYSSSGFQGPPSHAPRRASILRTASVAGDTGAPDLPGQAPLPVSEAAEPLAPFTPGGTKPSNHPVTAAAAAATPMAASVMAGAPLLSPGPPTTEAFIAELESLLLAAPTPRRESGAVRPSDDSAAGAGGPAVASFLSLTCPPPHGASGPLVLQRATGDEVQHGRLGCGDAVHVARSHGLSASSPSAPCNLNHAARVAPAPAALLASPGSPPQSPHSAWAGAGVPGGRPCSAGAHSPTGLQRGAGASPTAAAPVTPAESGPRAGCPAPALTVKALGAPGGAAEATAGFGSLDSPTLVLARGPVPAAEASAGHLKSAPVSAAVTGSAPDAVTGVYIPGWAQNLSPGRDFFNTSAINLQGVSHAYYAFLWISSTATVYDPFSTLPLFMALKPRWPATSFILSIGGGGFDNNLWKNAVGTAYFNTFVDSIISKVQAVNADGVDLDWETPDSYDRNAYTALCAALRSRLDALGAAASPPRKMWLTAATGAFTAPANWVGFDLPSIKTNLDLFNIMTYELHDPCYWETTTNFHTAWSGCKAALDFYIGQGVPRNQLVLGLAFYGHGYTLTNPSNYAYPAPSVELRDCSNEYTPSYRSLMYYLAGNATSAGVLVDAGERSAYYVQDAMGSSWVAFDTAESLGLKIQGSREYGIAGVMIWYASLDDIQGTLLRSVATRGTPSRSCGNGFVGTGVCADPSQCCSEFGWCGTSEALCGYRCRSGPCVQYPSPPPRPPQPPPSLGRRSGYCWNDEAHCGVNCVGGPCWYTPRPPPPKPSPPPAPAPPPVAYGCGGGVIGNGNCPASTDCCSAAGYCGTGDAYCGFGCQGGPCKVFLPPPPGVTGPMCGGGTVGNGQCGYAGECCSQWGWCGTGTDWCGAGCQGGACYMPPPSSLASSPPPGPKPPSPPPPGPRPPSPPPPNPRPPSPPPPSPKPPKKKL</sequence>
<feature type="region of interest" description="Disordered" evidence="5">
    <location>
        <begin position="1502"/>
        <end position="1533"/>
    </location>
</feature>
<feature type="compositionally biased region" description="Low complexity" evidence="5">
    <location>
        <begin position="1819"/>
        <end position="1833"/>
    </location>
</feature>
<dbReference type="PROSITE" id="PS51910">
    <property type="entry name" value="GH18_2"/>
    <property type="match status" value="1"/>
</dbReference>
<feature type="domain" description="Protein kinase" evidence="6">
    <location>
        <begin position="1"/>
        <end position="296"/>
    </location>
</feature>
<feature type="region of interest" description="Disordered" evidence="5">
    <location>
        <begin position="458"/>
        <end position="493"/>
    </location>
</feature>
<feature type="domain" description="Chitin-binding type-1" evidence="7">
    <location>
        <begin position="2251"/>
        <end position="2295"/>
    </location>
</feature>
<feature type="region of interest" description="Disordered" evidence="5">
    <location>
        <begin position="667"/>
        <end position="702"/>
    </location>
</feature>
<protein>
    <recommendedName>
        <fullName evidence="11">Protein kinase domain-containing protein</fullName>
    </recommendedName>
</protein>
<dbReference type="Gene3D" id="1.10.510.10">
    <property type="entry name" value="Transferase(Phosphotransferase) domain 1"/>
    <property type="match status" value="2"/>
</dbReference>
<dbReference type="InterPro" id="IPR017853">
    <property type="entry name" value="GH"/>
</dbReference>
<dbReference type="InterPro" id="IPR011583">
    <property type="entry name" value="Chitinase_II/V-like_cat"/>
</dbReference>
<feature type="disulfide bond" evidence="4">
    <location>
        <begin position="2270"/>
        <end position="2284"/>
    </location>
</feature>
<dbReference type="PROSITE" id="PS00108">
    <property type="entry name" value="PROTEIN_KINASE_ST"/>
    <property type="match status" value="2"/>
</dbReference>
<dbReference type="CDD" id="cd00035">
    <property type="entry name" value="ChtBD1"/>
    <property type="match status" value="3"/>
</dbReference>
<dbReference type="SUPFAM" id="SSF57016">
    <property type="entry name" value="Plant lectins/antimicrobial peptides"/>
    <property type="match status" value="3"/>
</dbReference>
<dbReference type="SMART" id="SM00220">
    <property type="entry name" value="S_TKc"/>
    <property type="match status" value="2"/>
</dbReference>
<dbReference type="Gene3D" id="3.20.20.80">
    <property type="entry name" value="Glycosidases"/>
    <property type="match status" value="1"/>
</dbReference>
<dbReference type="EMBL" id="JAEHOE010000086">
    <property type="protein sequence ID" value="KAG2488250.1"/>
    <property type="molecule type" value="Genomic_DNA"/>
</dbReference>
<feature type="disulfide bond" evidence="4">
    <location>
        <begin position="2375"/>
        <end position="2389"/>
    </location>
</feature>
<feature type="compositionally biased region" description="Pro residues" evidence="5">
    <location>
        <begin position="2457"/>
        <end position="2499"/>
    </location>
</feature>
<gene>
    <name evidence="9" type="ORF">HYH03_013240</name>
</gene>
<keyword evidence="1 4" id="KW-0147">Chitin-binding</keyword>
<feature type="domain" description="Chitin-binding type-1" evidence="7">
    <location>
        <begin position="2410"/>
        <end position="2454"/>
    </location>
</feature>
<name>A0A835XRC1_9CHLO</name>
<dbReference type="Pfam" id="PF00069">
    <property type="entry name" value="Pkinase"/>
    <property type="match status" value="2"/>
</dbReference>
<evidence type="ECO:0000256" key="3">
    <source>
        <dbReference type="ARBA" id="ARBA00022840"/>
    </source>
</evidence>
<dbReference type="InterPro" id="IPR018371">
    <property type="entry name" value="Chitin-binding_1_CS"/>
</dbReference>
<feature type="region of interest" description="Disordered" evidence="5">
    <location>
        <begin position="559"/>
        <end position="580"/>
    </location>
</feature>
<dbReference type="InterPro" id="IPR050117">
    <property type="entry name" value="MAPK"/>
</dbReference>
<keyword evidence="2" id="KW-0547">Nucleotide-binding</keyword>
<feature type="domain" description="GH18" evidence="8">
    <location>
        <begin position="1905"/>
        <end position="2251"/>
    </location>
</feature>
<dbReference type="PANTHER" id="PTHR24055">
    <property type="entry name" value="MITOGEN-ACTIVATED PROTEIN KINASE"/>
    <property type="match status" value="1"/>
</dbReference>
<dbReference type="InterPro" id="IPR001223">
    <property type="entry name" value="Glyco_hydro18_cat"/>
</dbReference>
<reference evidence="9" key="1">
    <citation type="journal article" date="2020" name="bioRxiv">
        <title>Comparative genomics of Chlamydomonas.</title>
        <authorList>
            <person name="Craig R.J."/>
            <person name="Hasan A.R."/>
            <person name="Ness R.W."/>
            <person name="Keightley P.D."/>
        </authorList>
    </citation>
    <scope>NUCLEOTIDE SEQUENCE</scope>
    <source>
        <strain evidence="9">CCAP 11/70</strain>
    </source>
</reference>
<dbReference type="GO" id="GO:0008061">
    <property type="term" value="F:chitin binding"/>
    <property type="evidence" value="ECO:0007669"/>
    <property type="project" value="UniProtKB-UniRule"/>
</dbReference>
<dbReference type="GO" id="GO:0005524">
    <property type="term" value="F:ATP binding"/>
    <property type="evidence" value="ECO:0007669"/>
    <property type="project" value="UniProtKB-KW"/>
</dbReference>
<dbReference type="InterPro" id="IPR036861">
    <property type="entry name" value="Endochitinase-like_sf"/>
</dbReference>
<dbReference type="PROSITE" id="PS50941">
    <property type="entry name" value="CHIT_BIND_I_2"/>
    <property type="match status" value="3"/>
</dbReference>
<feature type="compositionally biased region" description="Low complexity" evidence="5">
    <location>
        <begin position="668"/>
        <end position="702"/>
    </location>
</feature>
<keyword evidence="10" id="KW-1185">Reference proteome</keyword>
<feature type="compositionally biased region" description="Low complexity" evidence="5">
    <location>
        <begin position="932"/>
        <end position="948"/>
    </location>
</feature>
<evidence type="ECO:0000259" key="8">
    <source>
        <dbReference type="PROSITE" id="PS51910"/>
    </source>
</evidence>
<dbReference type="Proteomes" id="UP000612055">
    <property type="component" value="Unassembled WGS sequence"/>
</dbReference>
<evidence type="ECO:0000256" key="5">
    <source>
        <dbReference type="SAM" id="MobiDB-lite"/>
    </source>
</evidence>
<feature type="disulfide bond" evidence="4">
    <location>
        <begin position="2429"/>
        <end position="2443"/>
    </location>
</feature>
<accession>A0A835XRC1</accession>